<dbReference type="RefSeq" id="WP_060678485.1">
    <property type="nucleotide sequence ID" value="NZ_CP017962.1"/>
</dbReference>
<keyword evidence="6 8" id="KW-1133">Transmembrane helix</keyword>
<dbReference type="InterPro" id="IPR011701">
    <property type="entry name" value="MFS"/>
</dbReference>
<evidence type="ECO:0000313" key="10">
    <source>
        <dbReference type="EMBL" id="APC49173.1"/>
    </source>
</evidence>
<accession>A0AAC9J264</accession>
<feature type="transmembrane region" description="Helical" evidence="8">
    <location>
        <begin position="264"/>
        <end position="282"/>
    </location>
</feature>
<feature type="transmembrane region" description="Helical" evidence="8">
    <location>
        <begin position="110"/>
        <end position="132"/>
    </location>
</feature>
<feature type="transmembrane region" description="Helical" evidence="8">
    <location>
        <begin position="16"/>
        <end position="38"/>
    </location>
</feature>
<keyword evidence="4" id="KW-1003">Cell membrane</keyword>
<proteinExistence type="inferred from homology"/>
<dbReference type="InterPro" id="IPR036259">
    <property type="entry name" value="MFS_trans_sf"/>
</dbReference>
<dbReference type="KEGG" id="vhl:BME96_13625"/>
<feature type="transmembrane region" description="Helical" evidence="8">
    <location>
        <begin position="58"/>
        <end position="78"/>
    </location>
</feature>
<comment type="similarity">
    <text evidence="2">Belongs to the major facilitator superfamily.</text>
</comment>
<keyword evidence="3" id="KW-0813">Transport</keyword>
<evidence type="ECO:0000256" key="6">
    <source>
        <dbReference type="ARBA" id="ARBA00022989"/>
    </source>
</evidence>
<evidence type="ECO:0000256" key="8">
    <source>
        <dbReference type="SAM" id="Phobius"/>
    </source>
</evidence>
<gene>
    <name evidence="10" type="ORF">BME96_13625</name>
</gene>
<dbReference type="Proteomes" id="UP000182945">
    <property type="component" value="Chromosome"/>
</dbReference>
<feature type="transmembrane region" description="Helical" evidence="8">
    <location>
        <begin position="311"/>
        <end position="335"/>
    </location>
</feature>
<keyword evidence="5 8" id="KW-0812">Transmembrane</keyword>
<dbReference type="InterPro" id="IPR020846">
    <property type="entry name" value="MFS_dom"/>
</dbReference>
<feature type="transmembrane region" description="Helical" evidence="8">
    <location>
        <begin position="174"/>
        <end position="194"/>
    </location>
</feature>
<evidence type="ECO:0000256" key="2">
    <source>
        <dbReference type="ARBA" id="ARBA00008335"/>
    </source>
</evidence>
<dbReference type="EMBL" id="CP017962">
    <property type="protein sequence ID" value="APC49173.1"/>
    <property type="molecule type" value="Genomic_DNA"/>
</dbReference>
<feature type="transmembrane region" description="Helical" evidence="8">
    <location>
        <begin position="373"/>
        <end position="391"/>
    </location>
</feature>
<dbReference type="SUPFAM" id="SSF103473">
    <property type="entry name" value="MFS general substrate transporter"/>
    <property type="match status" value="1"/>
</dbReference>
<protein>
    <submittedName>
        <fullName evidence="10">MFS transporter</fullName>
    </submittedName>
</protein>
<feature type="transmembrane region" description="Helical" evidence="8">
    <location>
        <begin position="85"/>
        <end position="104"/>
    </location>
</feature>
<sequence>MGVNNQQKKYTVHDPYFWKITISLALASFFVFASMYAVQPLLPVFVSVFDVSVSQSSMTLSLTIIGLIAGLIILGFLSDRKGRTMFIKLSLLGSIVPFLLVPLLDSFSALLLLRLVQGFALAGLPAASLAYLNEEVDPKSIGVATALYISSNALGGMAGRVMTGYITDHYSWEIAFYFLAIIGLFVFLIVLIMLPESRFYQQSKLSFRKDLTGFLYHLRNPSLILVFGMGIILQMSFTGVWSFLPFHLQEEPFSLSLHAISYMFFAYGLGVIGAPLAGWVAGYFGLRKVRMLGIIILSLGVFLTLSHSLPIIVIGLCVSCLGFFTAHSLTATSVTDQADHHKGSASSLYLVAYYIGVSLGSTALAPLWEKSGWLGLIIFVGCLPITYLIFVRMVSIRFART</sequence>
<feature type="domain" description="Major facilitator superfamily (MFS) profile" evidence="9">
    <location>
        <begin position="20"/>
        <end position="399"/>
    </location>
</feature>
<organism evidence="10 11">
    <name type="scientific">Virgibacillus halodenitrificans</name>
    <name type="common">Bacillus halodenitrificans</name>
    <dbReference type="NCBI Taxonomy" id="1482"/>
    <lineage>
        <taxon>Bacteria</taxon>
        <taxon>Bacillati</taxon>
        <taxon>Bacillota</taxon>
        <taxon>Bacilli</taxon>
        <taxon>Bacillales</taxon>
        <taxon>Bacillaceae</taxon>
        <taxon>Virgibacillus</taxon>
    </lineage>
</organism>
<reference evidence="10 11" key="1">
    <citation type="submission" date="2016-11" db="EMBL/GenBank/DDBJ databases">
        <title>Complete genome sequencing of Virgibacillus halodenitrificans PDB-F2.</title>
        <authorList>
            <person name="Sun Z."/>
            <person name="Zhou Y."/>
            <person name="Li H."/>
        </authorList>
    </citation>
    <scope>NUCLEOTIDE SEQUENCE [LARGE SCALE GENOMIC DNA]</scope>
    <source>
        <strain evidence="10 11">PDB-F2</strain>
    </source>
</reference>
<feature type="transmembrane region" description="Helical" evidence="8">
    <location>
        <begin position="141"/>
        <end position="162"/>
    </location>
</feature>
<dbReference type="GeneID" id="71515447"/>
<keyword evidence="7 8" id="KW-0472">Membrane</keyword>
<evidence type="ECO:0000313" key="11">
    <source>
        <dbReference type="Proteomes" id="UP000182945"/>
    </source>
</evidence>
<dbReference type="PROSITE" id="PS50850">
    <property type="entry name" value="MFS"/>
    <property type="match status" value="1"/>
</dbReference>
<dbReference type="PANTHER" id="PTHR43271:SF2">
    <property type="entry name" value="BLL2771 PROTEIN"/>
    <property type="match status" value="1"/>
</dbReference>
<comment type="subcellular location">
    <subcellularLocation>
        <location evidence="1">Cell membrane</location>
        <topology evidence="1">Multi-pass membrane protein</topology>
    </subcellularLocation>
</comment>
<dbReference type="AlphaFoldDB" id="A0AAC9J264"/>
<dbReference type="CDD" id="cd17324">
    <property type="entry name" value="MFS_NepI_like"/>
    <property type="match status" value="1"/>
</dbReference>
<dbReference type="GO" id="GO:0005886">
    <property type="term" value="C:plasma membrane"/>
    <property type="evidence" value="ECO:0007669"/>
    <property type="project" value="UniProtKB-SubCell"/>
</dbReference>
<dbReference type="PANTHER" id="PTHR43271">
    <property type="entry name" value="BLL2771 PROTEIN"/>
    <property type="match status" value="1"/>
</dbReference>
<evidence type="ECO:0000259" key="9">
    <source>
        <dbReference type="PROSITE" id="PS50850"/>
    </source>
</evidence>
<evidence type="ECO:0000256" key="3">
    <source>
        <dbReference type="ARBA" id="ARBA00022448"/>
    </source>
</evidence>
<name>A0AAC9J264_VIRHA</name>
<dbReference type="Pfam" id="PF07690">
    <property type="entry name" value="MFS_1"/>
    <property type="match status" value="1"/>
</dbReference>
<feature type="transmembrane region" description="Helical" evidence="8">
    <location>
        <begin position="347"/>
        <end position="367"/>
    </location>
</feature>
<evidence type="ECO:0000256" key="1">
    <source>
        <dbReference type="ARBA" id="ARBA00004651"/>
    </source>
</evidence>
<dbReference type="GO" id="GO:0022857">
    <property type="term" value="F:transmembrane transporter activity"/>
    <property type="evidence" value="ECO:0007669"/>
    <property type="project" value="InterPro"/>
</dbReference>
<feature type="transmembrane region" description="Helical" evidence="8">
    <location>
        <begin position="289"/>
        <end position="305"/>
    </location>
</feature>
<feature type="transmembrane region" description="Helical" evidence="8">
    <location>
        <begin position="223"/>
        <end position="244"/>
    </location>
</feature>
<evidence type="ECO:0000256" key="7">
    <source>
        <dbReference type="ARBA" id="ARBA00023136"/>
    </source>
</evidence>
<evidence type="ECO:0000256" key="4">
    <source>
        <dbReference type="ARBA" id="ARBA00022475"/>
    </source>
</evidence>
<evidence type="ECO:0000256" key="5">
    <source>
        <dbReference type="ARBA" id="ARBA00022692"/>
    </source>
</evidence>
<dbReference type="Gene3D" id="1.20.1250.20">
    <property type="entry name" value="MFS general substrate transporter like domains"/>
    <property type="match status" value="1"/>
</dbReference>